<proteinExistence type="predicted"/>
<sequence>MLSMIKFIKYFIISLLSITITNCVYSKEAITNKQLIVCLNKKKLHIKKINISELEQINQNYFHPCSDQIQISLINEYYKKKNFFKAQQLIKQFIQFHQGHKNIDYIFYMKGLINVSLDNNILHKLFFLKNFETDPKYAKRAVFYFHYLITNYPYSNYKPIAKNYLRLLEYRLARHDYAIINFYYKHKEYRSVINRVKEMIKKYPNIRLTTYAIKLMKKSYDKLEFNLEIKKH</sequence>
<keyword evidence="6" id="KW-1185">Reference proteome</keyword>
<evidence type="ECO:0000259" key="4">
    <source>
        <dbReference type="Pfam" id="PF13525"/>
    </source>
</evidence>
<name>A0A090AS23_9ENTR</name>
<dbReference type="Gene3D" id="1.25.40.10">
    <property type="entry name" value="Tetratricopeptide repeat domain"/>
    <property type="match status" value="1"/>
</dbReference>
<evidence type="ECO:0000313" key="6">
    <source>
        <dbReference type="Proteomes" id="UP000031627"/>
    </source>
</evidence>
<reference evidence="6" key="1">
    <citation type="submission" date="2013-11" db="EMBL/GenBank/DDBJ databases">
        <title>Symbiont-containing voluminous jelly as an extraordinary maternal gift for overwintering insect nymphs.</title>
        <authorList>
            <person name="Kaiwa N."/>
            <person name="Hosokawa T."/>
            <person name="Nikoh N."/>
            <person name="Meng X.Y."/>
            <person name="Tanahashi M."/>
            <person name="Moriyama M."/>
            <person name="Maeda T."/>
            <person name="Yamaguchi K."/>
            <person name="Shigenobu S."/>
            <person name="Ito M."/>
            <person name="Fukatsu T."/>
        </authorList>
    </citation>
    <scope>NUCLEOTIDE SEQUENCE [LARGE SCALE GENOMIC DNA]</scope>
    <source>
        <strain evidence="6">UwTKB</strain>
    </source>
</reference>
<reference evidence="5 6" key="2">
    <citation type="journal article" date="2014" name="Curr. Biol.">
        <title>Symbiont-Supplemented Maternal Investment Underpinning Host's Ecological Adaptation.</title>
        <authorList>
            <person name="Kaiwa N."/>
            <person name="Hosokawa T."/>
            <person name="Nikoh N."/>
            <person name="Tanahashi M."/>
            <person name="Moriyama M."/>
            <person name="Meng X.Y."/>
            <person name="Maeda T."/>
            <person name="Yamaguchi K."/>
            <person name="Shigenobu S."/>
            <person name="Ito M."/>
            <person name="Fukatsu T."/>
        </authorList>
    </citation>
    <scope>NUCLEOTIDE SEQUENCE [LARGE SCALE GENOMIC DNA]</scope>
    <source>
        <strain evidence="5 6">UwTKB</strain>
    </source>
</reference>
<dbReference type="EMBL" id="AP014521">
    <property type="protein sequence ID" value="BAP58650.1"/>
    <property type="molecule type" value="Genomic_DNA"/>
</dbReference>
<dbReference type="NCBIfam" id="TIGR03302">
    <property type="entry name" value="OM_YfiO"/>
    <property type="match status" value="1"/>
</dbReference>
<protein>
    <submittedName>
        <fullName evidence="5">Outer membrane protein assembly factor BamD</fullName>
    </submittedName>
</protein>
<dbReference type="Proteomes" id="UP000031627">
    <property type="component" value="Chromosome"/>
</dbReference>
<keyword evidence="3" id="KW-0998">Cell outer membrane</keyword>
<dbReference type="InterPro" id="IPR039565">
    <property type="entry name" value="BamD-like"/>
</dbReference>
<evidence type="ECO:0000256" key="1">
    <source>
        <dbReference type="ARBA" id="ARBA00022729"/>
    </source>
</evidence>
<evidence type="ECO:0000256" key="3">
    <source>
        <dbReference type="ARBA" id="ARBA00023237"/>
    </source>
</evidence>
<dbReference type="STRING" id="1410383.TGUWTKB_4230"/>
<dbReference type="InterPro" id="IPR017689">
    <property type="entry name" value="BamD"/>
</dbReference>
<evidence type="ECO:0000256" key="2">
    <source>
        <dbReference type="ARBA" id="ARBA00023136"/>
    </source>
</evidence>
<keyword evidence="1" id="KW-0732">Signal</keyword>
<feature type="domain" description="Outer membrane lipoprotein BamD-like" evidence="4">
    <location>
        <begin position="51"/>
        <end position="228"/>
    </location>
</feature>
<dbReference type="AlphaFoldDB" id="A0A090AS23"/>
<dbReference type="InterPro" id="IPR011990">
    <property type="entry name" value="TPR-like_helical_dom_sf"/>
</dbReference>
<dbReference type="Pfam" id="PF13525">
    <property type="entry name" value="YfiO"/>
    <property type="match status" value="1"/>
</dbReference>
<gene>
    <name evidence="5" type="primary">yfiO</name>
    <name evidence="5" type="ORF">TGUWTKB_4230</name>
</gene>
<keyword evidence="2" id="KW-0472">Membrane</keyword>
<accession>A0A090AS23</accession>
<organism evidence="5 6">
    <name type="scientific">Candidatus Tachikawaea gelatinosa</name>
    <dbReference type="NCBI Taxonomy" id="1410383"/>
    <lineage>
        <taxon>Bacteria</taxon>
        <taxon>Pseudomonadati</taxon>
        <taxon>Pseudomonadota</taxon>
        <taxon>Gammaproteobacteria</taxon>
        <taxon>Enterobacterales</taxon>
        <taxon>Enterobacteriaceae</taxon>
        <taxon>Candidatus Tachikawaea</taxon>
    </lineage>
</organism>
<dbReference type="KEGG" id="sbw:TGUWTKB_4230"/>
<evidence type="ECO:0000313" key="5">
    <source>
        <dbReference type="EMBL" id="BAP58650.1"/>
    </source>
</evidence>
<dbReference type="HOGENOM" id="CLU_065982_0_2_6"/>